<keyword evidence="2" id="KW-1185">Reference proteome</keyword>
<dbReference type="Proteomes" id="UP000005317">
    <property type="component" value="Unassembled WGS sequence"/>
</dbReference>
<proteinExistence type="predicted"/>
<gene>
    <name evidence="1" type="ORF">Thini_2118</name>
</gene>
<evidence type="ECO:0000313" key="1">
    <source>
        <dbReference type="EMBL" id="EIJ34690.1"/>
    </source>
</evidence>
<dbReference type="RefSeq" id="WP_002708617.1">
    <property type="nucleotide sequence ID" value="NZ_JH651384.1"/>
</dbReference>
<dbReference type="AlphaFoldDB" id="A0A656HH37"/>
<protein>
    <submittedName>
        <fullName evidence="1">Uncharacterized protein</fullName>
    </submittedName>
</protein>
<name>A0A656HH37_THINJ</name>
<organism evidence="1 2">
    <name type="scientific">Thiothrix nivea (strain ATCC 35100 / DSM 5205 / JP2)</name>
    <dbReference type="NCBI Taxonomy" id="870187"/>
    <lineage>
        <taxon>Bacteria</taxon>
        <taxon>Pseudomonadati</taxon>
        <taxon>Pseudomonadota</taxon>
        <taxon>Gammaproteobacteria</taxon>
        <taxon>Thiotrichales</taxon>
        <taxon>Thiotrichaceae</taxon>
        <taxon>Thiothrix</taxon>
    </lineage>
</organism>
<sequence length="53" mass="6115">MKQSFNYMAQFRLPAEVYERLLAEAQKAGVNRSEYLAKLLAEWFAIKNSASCQ</sequence>
<accession>A0A656HH37</accession>
<evidence type="ECO:0000313" key="2">
    <source>
        <dbReference type="Proteomes" id="UP000005317"/>
    </source>
</evidence>
<reference evidence="2" key="1">
    <citation type="journal article" date="2011" name="Stand. Genomic Sci.">
        <title>Genome sequence of the filamentous, gliding Thiothrix nivea neotype strain (JP2(T)).</title>
        <authorList>
            <person name="Lapidus A."/>
            <person name="Nolan M."/>
            <person name="Lucas S."/>
            <person name="Glavina Del Rio T."/>
            <person name="Tice H."/>
            <person name="Cheng J.F."/>
            <person name="Tapia R."/>
            <person name="Han C."/>
            <person name="Goodwin L."/>
            <person name="Pitluck S."/>
            <person name="Liolios K."/>
            <person name="Pagani I."/>
            <person name="Ivanova N."/>
            <person name="Huntemann M."/>
            <person name="Mavromatis K."/>
            <person name="Mikhailova N."/>
            <person name="Pati A."/>
            <person name="Chen A."/>
            <person name="Palaniappan K."/>
            <person name="Land M."/>
            <person name="Brambilla E.M."/>
            <person name="Rohde M."/>
            <person name="Abt B."/>
            <person name="Verbarg S."/>
            <person name="Goker M."/>
            <person name="Bristow J."/>
            <person name="Eisen J.A."/>
            <person name="Markowitz V."/>
            <person name="Hugenholtz P."/>
            <person name="Kyrpides N.C."/>
            <person name="Klenk H.P."/>
            <person name="Woyke T."/>
        </authorList>
    </citation>
    <scope>NUCLEOTIDE SEQUENCE [LARGE SCALE GENOMIC DNA]</scope>
    <source>
        <strain evidence="2">ATCC 35100 / DSM 5205 / JP2</strain>
    </source>
</reference>
<dbReference type="EMBL" id="JH651384">
    <property type="protein sequence ID" value="EIJ34690.1"/>
    <property type="molecule type" value="Genomic_DNA"/>
</dbReference>